<evidence type="ECO:0000256" key="1">
    <source>
        <dbReference type="SAM" id="SignalP"/>
    </source>
</evidence>
<protein>
    <recommendedName>
        <fullName evidence="4">Solute-binding protein family 3/N-terminal domain-containing protein</fullName>
    </recommendedName>
</protein>
<organism evidence="2 3">
    <name type="scientific">Vibrio genomosp. F10</name>
    <dbReference type="NCBI Taxonomy" id="723171"/>
    <lineage>
        <taxon>Bacteria</taxon>
        <taxon>Pseudomonadati</taxon>
        <taxon>Pseudomonadota</taxon>
        <taxon>Gammaproteobacteria</taxon>
        <taxon>Vibrionales</taxon>
        <taxon>Vibrionaceae</taxon>
        <taxon>Vibrio</taxon>
    </lineage>
</organism>
<name>A0A1B9R344_9VIBR</name>
<gene>
    <name evidence="2" type="ORF">A6E14_17650</name>
</gene>
<reference evidence="3" key="1">
    <citation type="submission" date="2016-06" db="EMBL/GenBank/DDBJ databases">
        <authorList>
            <person name="Hehemann J.-H."/>
            <person name="Arevalo P."/>
            <person name="Datta M.S."/>
            <person name="Polz M.F."/>
        </authorList>
    </citation>
    <scope>NUCLEOTIDE SEQUENCE [LARGE SCALE GENOMIC DNA]</scope>
    <source>
        <strain evidence="3">9CSC122</strain>
    </source>
</reference>
<comment type="caution">
    <text evidence="2">The sequence shown here is derived from an EMBL/GenBank/DDBJ whole genome shotgun (WGS) entry which is preliminary data.</text>
</comment>
<evidence type="ECO:0000313" key="3">
    <source>
        <dbReference type="Proteomes" id="UP000093173"/>
    </source>
</evidence>
<dbReference type="EMBL" id="MAJZ01000173">
    <property type="protein sequence ID" value="OCH78484.1"/>
    <property type="molecule type" value="Genomic_DNA"/>
</dbReference>
<dbReference type="Proteomes" id="UP000093173">
    <property type="component" value="Unassembled WGS sequence"/>
</dbReference>
<evidence type="ECO:0008006" key="4">
    <source>
        <dbReference type="Google" id="ProtNLM"/>
    </source>
</evidence>
<dbReference type="SUPFAM" id="SSF53850">
    <property type="entry name" value="Periplasmic binding protein-like II"/>
    <property type="match status" value="1"/>
</dbReference>
<sequence>MKKWLMLGAALMFASPSHSTSSVEVLGIEFPPYTTEYKADGGLAVQKLRQHIAMSDMRLSAVILPPNRIGKRLLVGNWCLSFYPPQDPNSSNVRKWVLSDEEIPLGFYRLRQESEFTWEQLSDLEGVSVALLSSYSKQGLNALFRSNKIEVQEVNSLQQGFDQLIKNRVD</sequence>
<evidence type="ECO:0000313" key="2">
    <source>
        <dbReference type="EMBL" id="OCH78484.1"/>
    </source>
</evidence>
<keyword evidence="3" id="KW-1185">Reference proteome</keyword>
<feature type="non-terminal residue" evidence="2">
    <location>
        <position position="170"/>
    </location>
</feature>
<feature type="signal peptide" evidence="1">
    <location>
        <begin position="1"/>
        <end position="19"/>
    </location>
</feature>
<keyword evidence="1" id="KW-0732">Signal</keyword>
<proteinExistence type="predicted"/>
<dbReference type="RefSeq" id="WP_065576312.1">
    <property type="nucleotide sequence ID" value="NZ_JBNGCH010000173.1"/>
</dbReference>
<dbReference type="AlphaFoldDB" id="A0A1B9R344"/>
<feature type="chain" id="PRO_5008634840" description="Solute-binding protein family 3/N-terminal domain-containing protein" evidence="1">
    <location>
        <begin position="20"/>
        <end position="170"/>
    </location>
</feature>
<accession>A0A1B9R344</accession>